<protein>
    <recommendedName>
        <fullName evidence="5">DUF4385 domain-containing protein</fullName>
    </recommendedName>
</protein>
<dbReference type="InterPro" id="IPR025494">
    <property type="entry name" value="DUF4385"/>
</dbReference>
<dbReference type="EMBL" id="BMOO01000004">
    <property type="protein sequence ID" value="GGM70188.1"/>
    <property type="molecule type" value="Genomic_DNA"/>
</dbReference>
<comment type="caution">
    <text evidence="2">The sequence shown here is derived from an EMBL/GenBank/DDBJ whole genome shotgun (WGS) entry which is preliminary data.</text>
</comment>
<name>A0A830G129_9EURY</name>
<feature type="compositionally biased region" description="Basic and acidic residues" evidence="1">
    <location>
        <begin position="56"/>
        <end position="74"/>
    </location>
</feature>
<evidence type="ECO:0000313" key="2">
    <source>
        <dbReference type="EMBL" id="GGM70188.1"/>
    </source>
</evidence>
<feature type="compositionally biased region" description="Gly residues" evidence="1">
    <location>
        <begin position="22"/>
        <end position="41"/>
    </location>
</feature>
<reference evidence="2" key="1">
    <citation type="journal article" date="2014" name="Int. J. Syst. Evol. Microbiol.">
        <title>Complete genome sequence of Corynebacterium casei LMG S-19264T (=DSM 44701T), isolated from a smear-ripened cheese.</title>
        <authorList>
            <consortium name="US DOE Joint Genome Institute (JGI-PGF)"/>
            <person name="Walter F."/>
            <person name="Albersmeier A."/>
            <person name="Kalinowski J."/>
            <person name="Ruckert C."/>
        </authorList>
    </citation>
    <scope>NUCLEOTIDE SEQUENCE</scope>
    <source>
        <strain evidence="2">JCM 16108</strain>
    </source>
</reference>
<feature type="region of interest" description="Disordered" evidence="1">
    <location>
        <begin position="1"/>
        <end position="74"/>
    </location>
</feature>
<dbReference type="EMBL" id="JAGGKO010000003">
    <property type="protein sequence ID" value="MBP1954946.1"/>
    <property type="molecule type" value="Genomic_DNA"/>
</dbReference>
<evidence type="ECO:0008006" key="5">
    <source>
        <dbReference type="Google" id="ProtNLM"/>
    </source>
</evidence>
<dbReference type="Proteomes" id="UP000614609">
    <property type="component" value="Unassembled WGS sequence"/>
</dbReference>
<evidence type="ECO:0000313" key="4">
    <source>
        <dbReference type="Proteomes" id="UP000614609"/>
    </source>
</evidence>
<dbReference type="AlphaFoldDB" id="A0A830G129"/>
<evidence type="ECO:0000256" key="1">
    <source>
        <dbReference type="SAM" id="MobiDB-lite"/>
    </source>
</evidence>
<evidence type="ECO:0000313" key="3">
    <source>
        <dbReference type="EMBL" id="MBP1954946.1"/>
    </source>
</evidence>
<organism evidence="2 4">
    <name type="scientific">Halarchaeum rubridurum</name>
    <dbReference type="NCBI Taxonomy" id="489911"/>
    <lineage>
        <taxon>Archaea</taxon>
        <taxon>Methanobacteriati</taxon>
        <taxon>Methanobacteriota</taxon>
        <taxon>Stenosarchaea group</taxon>
        <taxon>Halobacteria</taxon>
        <taxon>Halobacteriales</taxon>
        <taxon>Halobacteriaceae</taxon>
    </lineage>
</organism>
<gene>
    <name evidence="2" type="ORF">GCM10009017_20450</name>
    <name evidence="3" type="ORF">J2752_001858</name>
</gene>
<reference evidence="2" key="2">
    <citation type="submission" date="2020-09" db="EMBL/GenBank/DDBJ databases">
        <authorList>
            <person name="Sun Q."/>
            <person name="Ohkuma M."/>
        </authorList>
    </citation>
    <scope>NUCLEOTIDE SEQUENCE</scope>
    <source>
        <strain evidence="2">JCM 16108</strain>
    </source>
</reference>
<dbReference type="Proteomes" id="UP000765891">
    <property type="component" value="Unassembled WGS sequence"/>
</dbReference>
<keyword evidence="4" id="KW-1185">Reference proteome</keyword>
<reference evidence="3" key="3">
    <citation type="submission" date="2021-03" db="EMBL/GenBank/DDBJ databases">
        <title>Genomic Encyclopedia of Type Strains, Phase IV (KMG-IV): sequencing the most valuable type-strain genomes for metagenomic binning, comparative biology and taxonomic classification.</title>
        <authorList>
            <person name="Goeker M."/>
        </authorList>
    </citation>
    <scope>NUCLEOTIDE SEQUENCE</scope>
    <source>
        <strain evidence="3">DSM 22443</strain>
    </source>
</reference>
<dbReference type="Pfam" id="PF14328">
    <property type="entry name" value="DUF4385"/>
    <property type="match status" value="1"/>
</dbReference>
<feature type="compositionally biased region" description="Basic and acidic residues" evidence="1">
    <location>
        <begin position="8"/>
        <end position="18"/>
    </location>
</feature>
<proteinExistence type="predicted"/>
<accession>A0A830G129</accession>
<feature type="compositionally biased region" description="Acidic residues" evidence="1">
    <location>
        <begin position="42"/>
        <end position="52"/>
    </location>
</feature>
<sequence>MADGTAEANDRAEAKSADDGGVDGGDGGVDGGDGGVDGGDGGVDDGDGDGGMDAETNARDDGPPPHVRDDAADDVDYRAHPAAYEVGRGEEGVFRVQPYKSELLPLWGYADRETADRAGEGIYERFEAYRAAGDVVGMDMARKYLQMGYTRAMRYARYPGGRKYVDGEERDPEHWSDHDKREAALVFSVWLESVRNDEAYRRLKARHRAHA</sequence>